<name>A0A931J298_9BURK</name>
<proteinExistence type="inferred from homology"/>
<dbReference type="InterPro" id="IPR015942">
    <property type="entry name" value="Asp/Glu/hydantoin_racemase"/>
</dbReference>
<dbReference type="EC" id="5.1.1.-" evidence="3"/>
<evidence type="ECO:0000256" key="1">
    <source>
        <dbReference type="ARBA" id="ARBA00007847"/>
    </source>
</evidence>
<reference evidence="3" key="1">
    <citation type="submission" date="2020-12" db="EMBL/GenBank/DDBJ databases">
        <title>The genome sequence of Inhella sp. 1Y17.</title>
        <authorList>
            <person name="Liu Y."/>
        </authorList>
    </citation>
    <scope>NUCLEOTIDE SEQUENCE</scope>
    <source>
        <strain evidence="3">1Y17</strain>
    </source>
</reference>
<dbReference type="Gene3D" id="3.40.50.1860">
    <property type="match status" value="2"/>
</dbReference>
<sequence>MSSRLLGLLGGMSWVSSAQLYTQINQGVAARRGGLHSAALLLHSVDFAPLAVAQAAGDWAAIARQLGEAGAGLRRAGAQALLLATNTMHAVADEIEQRAELPLLHLVDITAAALRQHGVRSVGLLGTRFTMELPFYAERLARHGIALRVPDDAGRAAVHRCIYEELCQDRVTPAATALLREQVQALAAAGAQAVVLGCTELSLALPASAPVALPLFDSTALQAAAAVDWLCGVAPTHHPTERSAAAGAIAQSTPCLTNRPLT</sequence>
<protein>
    <submittedName>
        <fullName evidence="3">Amino acid racemase</fullName>
        <ecNumber evidence="3">5.1.1.-</ecNumber>
    </submittedName>
</protein>
<evidence type="ECO:0000313" key="4">
    <source>
        <dbReference type="Proteomes" id="UP000613266"/>
    </source>
</evidence>
<accession>A0A931J298</accession>
<dbReference type="GO" id="GO:0047661">
    <property type="term" value="F:amino-acid racemase activity"/>
    <property type="evidence" value="ECO:0007669"/>
    <property type="project" value="InterPro"/>
</dbReference>
<evidence type="ECO:0000256" key="2">
    <source>
        <dbReference type="ARBA" id="ARBA00023235"/>
    </source>
</evidence>
<dbReference type="InterPro" id="IPR004380">
    <property type="entry name" value="Asp_race"/>
</dbReference>
<dbReference type="NCBIfam" id="TIGR00035">
    <property type="entry name" value="asp_race"/>
    <property type="match status" value="1"/>
</dbReference>
<dbReference type="PANTHER" id="PTHR21198">
    <property type="entry name" value="GLUTAMATE RACEMASE"/>
    <property type="match status" value="1"/>
</dbReference>
<comment type="similarity">
    <text evidence="1">Belongs to the aspartate/glutamate racemases family.</text>
</comment>
<dbReference type="SUPFAM" id="SSF53681">
    <property type="entry name" value="Aspartate/glutamate racemase"/>
    <property type="match status" value="2"/>
</dbReference>
<keyword evidence="4" id="KW-1185">Reference proteome</keyword>
<comment type="caution">
    <text evidence="3">The sequence shown here is derived from an EMBL/GenBank/DDBJ whole genome shotgun (WGS) entry which is preliminary data.</text>
</comment>
<dbReference type="RefSeq" id="WP_198111185.1">
    <property type="nucleotide sequence ID" value="NZ_JAEDAK010000006.1"/>
</dbReference>
<organism evidence="3 4">
    <name type="scientific">Inhella proteolytica</name>
    <dbReference type="NCBI Taxonomy" id="2795029"/>
    <lineage>
        <taxon>Bacteria</taxon>
        <taxon>Pseudomonadati</taxon>
        <taxon>Pseudomonadota</taxon>
        <taxon>Betaproteobacteria</taxon>
        <taxon>Burkholderiales</taxon>
        <taxon>Sphaerotilaceae</taxon>
        <taxon>Inhella</taxon>
    </lineage>
</organism>
<keyword evidence="2 3" id="KW-0413">Isomerase</keyword>
<dbReference type="PANTHER" id="PTHR21198:SF7">
    <property type="entry name" value="ASPARTATE-GLUTAMATE RACEMASE FAMILY"/>
    <property type="match status" value="1"/>
</dbReference>
<dbReference type="Pfam" id="PF01177">
    <property type="entry name" value="Asp_Glu_race"/>
    <property type="match status" value="1"/>
</dbReference>
<evidence type="ECO:0000313" key="3">
    <source>
        <dbReference type="EMBL" id="MBH9577418.1"/>
    </source>
</evidence>
<dbReference type="AlphaFoldDB" id="A0A931J298"/>
<dbReference type="Proteomes" id="UP000613266">
    <property type="component" value="Unassembled WGS sequence"/>
</dbReference>
<dbReference type="EMBL" id="JAEDAK010000006">
    <property type="protein sequence ID" value="MBH9577418.1"/>
    <property type="molecule type" value="Genomic_DNA"/>
</dbReference>
<dbReference type="InterPro" id="IPR001920">
    <property type="entry name" value="Asp/Glu_race"/>
</dbReference>
<gene>
    <name evidence="3" type="ORF">I7X39_10950</name>
</gene>